<gene>
    <name evidence="12" type="ORF">K7X08_035457</name>
</gene>
<keyword evidence="8 11" id="KW-1133">Transmembrane helix</keyword>
<keyword evidence="4" id="KW-1003">Cell membrane</keyword>
<evidence type="ECO:0000256" key="11">
    <source>
        <dbReference type="SAM" id="Phobius"/>
    </source>
</evidence>
<dbReference type="EMBL" id="JAJAGQ010000018">
    <property type="protein sequence ID" value="KAJ8537056.1"/>
    <property type="molecule type" value="Genomic_DNA"/>
</dbReference>
<evidence type="ECO:0000256" key="3">
    <source>
        <dbReference type="ARBA" id="ARBA00022448"/>
    </source>
</evidence>
<reference evidence="13" key="1">
    <citation type="journal article" date="2023" name="Proc. Natl. Acad. Sci. U.S.A.">
        <title>Genomic and structural basis for evolution of tropane alkaloid biosynthesis.</title>
        <authorList>
            <person name="Wanga Y.-J."/>
            <person name="Taina T."/>
            <person name="Yua J.-Y."/>
            <person name="Lia J."/>
            <person name="Xua B."/>
            <person name="Chenc J."/>
            <person name="D'Auriad J.C."/>
            <person name="Huanga J.-P."/>
            <person name="Huanga S.-X."/>
        </authorList>
    </citation>
    <scope>NUCLEOTIDE SEQUENCE [LARGE SCALE GENOMIC DNA]</scope>
    <source>
        <strain evidence="13">cv. KIB-2019</strain>
    </source>
</reference>
<dbReference type="Proteomes" id="UP001152561">
    <property type="component" value="Unassembled WGS sequence"/>
</dbReference>
<dbReference type="PANTHER" id="PTHR10791:SF228">
    <property type="entry name" value="BIDIRECTIONAL SUGAR TRANSPORTER SWEET"/>
    <property type="match status" value="1"/>
</dbReference>
<feature type="region of interest" description="Disordered" evidence="10">
    <location>
        <begin position="159"/>
        <end position="184"/>
    </location>
</feature>
<dbReference type="InterPro" id="IPR047664">
    <property type="entry name" value="SWEET"/>
</dbReference>
<evidence type="ECO:0000313" key="13">
    <source>
        <dbReference type="Proteomes" id="UP001152561"/>
    </source>
</evidence>
<evidence type="ECO:0000256" key="10">
    <source>
        <dbReference type="SAM" id="MobiDB-lite"/>
    </source>
</evidence>
<organism evidence="12 13">
    <name type="scientific">Anisodus acutangulus</name>
    <dbReference type="NCBI Taxonomy" id="402998"/>
    <lineage>
        <taxon>Eukaryota</taxon>
        <taxon>Viridiplantae</taxon>
        <taxon>Streptophyta</taxon>
        <taxon>Embryophyta</taxon>
        <taxon>Tracheophyta</taxon>
        <taxon>Spermatophyta</taxon>
        <taxon>Magnoliopsida</taxon>
        <taxon>eudicotyledons</taxon>
        <taxon>Gunneridae</taxon>
        <taxon>Pentapetalae</taxon>
        <taxon>asterids</taxon>
        <taxon>lamiids</taxon>
        <taxon>Solanales</taxon>
        <taxon>Solanaceae</taxon>
        <taxon>Solanoideae</taxon>
        <taxon>Hyoscyameae</taxon>
        <taxon>Anisodus</taxon>
    </lineage>
</organism>
<dbReference type="GO" id="GO:0051119">
    <property type="term" value="F:sugar transmembrane transporter activity"/>
    <property type="evidence" value="ECO:0007669"/>
    <property type="project" value="InterPro"/>
</dbReference>
<keyword evidence="7" id="KW-0677">Repeat</keyword>
<keyword evidence="6 11" id="KW-0812">Transmembrane</keyword>
<feature type="transmembrane region" description="Helical" evidence="11">
    <location>
        <begin position="12"/>
        <end position="30"/>
    </location>
</feature>
<dbReference type="InterPro" id="IPR004316">
    <property type="entry name" value="SWEET_rpt"/>
</dbReference>
<keyword evidence="3" id="KW-0813">Transport</keyword>
<evidence type="ECO:0000256" key="1">
    <source>
        <dbReference type="ARBA" id="ARBA00004651"/>
    </source>
</evidence>
<comment type="similarity">
    <text evidence="2">Belongs to the SWEET sugar transporter family.</text>
</comment>
<evidence type="ECO:0000313" key="12">
    <source>
        <dbReference type="EMBL" id="KAJ8537056.1"/>
    </source>
</evidence>
<evidence type="ECO:0000256" key="8">
    <source>
        <dbReference type="ARBA" id="ARBA00022989"/>
    </source>
</evidence>
<feature type="transmembrane region" description="Helical" evidence="11">
    <location>
        <begin position="101"/>
        <end position="122"/>
    </location>
</feature>
<keyword evidence="9 11" id="KW-0472">Membrane</keyword>
<evidence type="ECO:0000256" key="7">
    <source>
        <dbReference type="ARBA" id="ARBA00022737"/>
    </source>
</evidence>
<evidence type="ECO:0000256" key="4">
    <source>
        <dbReference type="ARBA" id="ARBA00022475"/>
    </source>
</evidence>
<dbReference type="Gene3D" id="1.20.1280.290">
    <property type="match status" value="1"/>
</dbReference>
<feature type="compositionally biased region" description="Basic and acidic residues" evidence="10">
    <location>
        <begin position="162"/>
        <end position="176"/>
    </location>
</feature>
<comment type="subcellular location">
    <subcellularLocation>
        <location evidence="1">Cell membrane</location>
        <topology evidence="1">Multi-pass membrane protein</topology>
    </subcellularLocation>
</comment>
<evidence type="ECO:0000256" key="9">
    <source>
        <dbReference type="ARBA" id="ARBA00023136"/>
    </source>
</evidence>
<name>A0A9Q1LKS0_9SOLA</name>
<evidence type="ECO:0000256" key="6">
    <source>
        <dbReference type="ARBA" id="ARBA00022692"/>
    </source>
</evidence>
<dbReference type="Pfam" id="PF03083">
    <property type="entry name" value="MtN3_slv"/>
    <property type="match status" value="1"/>
</dbReference>
<dbReference type="AlphaFoldDB" id="A0A9Q1LKS0"/>
<keyword evidence="13" id="KW-1185">Reference proteome</keyword>
<dbReference type="OrthoDB" id="409725at2759"/>
<sequence>MKFGIVLQMKSLGLVLWLNIGAFGLIIFLTQILCEGPKRAEVIGWICMAFSISVFVAPLSVMGQVIRTKSVEFMPFNLTLTLAFSAVMWFMYGLLLRDVYVAVPNIAGMLLGVLQMVLYGIYKNIKTNGVTAETKLPTVVKVDQEMPTKVNSEAVTVNIPSKDSKNGEAKDGKSLKDPQINSQV</sequence>
<proteinExistence type="inferred from homology"/>
<feature type="transmembrane region" description="Helical" evidence="11">
    <location>
        <begin position="42"/>
        <end position="61"/>
    </location>
</feature>
<dbReference type="GO" id="GO:0005886">
    <property type="term" value="C:plasma membrane"/>
    <property type="evidence" value="ECO:0007669"/>
    <property type="project" value="UniProtKB-SubCell"/>
</dbReference>
<comment type="caution">
    <text evidence="12">The sequence shown here is derived from an EMBL/GenBank/DDBJ whole genome shotgun (WGS) entry which is preliminary data.</text>
</comment>
<evidence type="ECO:0000256" key="2">
    <source>
        <dbReference type="ARBA" id="ARBA00007809"/>
    </source>
</evidence>
<keyword evidence="5" id="KW-0762">Sugar transport</keyword>
<feature type="transmembrane region" description="Helical" evidence="11">
    <location>
        <begin position="73"/>
        <end position="95"/>
    </location>
</feature>
<evidence type="ECO:0000256" key="5">
    <source>
        <dbReference type="ARBA" id="ARBA00022597"/>
    </source>
</evidence>
<dbReference type="PANTHER" id="PTHR10791">
    <property type="entry name" value="RAG1-ACTIVATING PROTEIN 1"/>
    <property type="match status" value="1"/>
</dbReference>
<accession>A0A9Q1LKS0</accession>
<protein>
    <submittedName>
        <fullName evidence="12">Uncharacterized protein</fullName>
    </submittedName>
</protein>
<dbReference type="FunFam" id="1.20.1280.290:FF:000003">
    <property type="entry name" value="Bidirectional sugar transporter SWEET"/>
    <property type="match status" value="1"/>
</dbReference>